<feature type="region of interest" description="Disordered" evidence="1">
    <location>
        <begin position="1"/>
        <end position="71"/>
    </location>
</feature>
<evidence type="ECO:0000313" key="3">
    <source>
        <dbReference type="Proteomes" id="UP001165121"/>
    </source>
</evidence>
<keyword evidence="3" id="KW-1185">Reference proteome</keyword>
<proteinExistence type="predicted"/>
<accession>A0A9W6TLN1</accession>
<dbReference type="AlphaFoldDB" id="A0A9W6TLN1"/>
<feature type="compositionally biased region" description="Polar residues" evidence="1">
    <location>
        <begin position="24"/>
        <end position="41"/>
    </location>
</feature>
<dbReference type="OrthoDB" id="442460at2759"/>
<feature type="region of interest" description="Disordered" evidence="1">
    <location>
        <begin position="102"/>
        <end position="141"/>
    </location>
</feature>
<dbReference type="EMBL" id="BSXT01000048">
    <property type="protein sequence ID" value="GMF15960.1"/>
    <property type="molecule type" value="Genomic_DNA"/>
</dbReference>
<evidence type="ECO:0000256" key="1">
    <source>
        <dbReference type="SAM" id="MobiDB-lite"/>
    </source>
</evidence>
<protein>
    <submittedName>
        <fullName evidence="2">Unnamed protein product</fullName>
    </submittedName>
</protein>
<dbReference type="Proteomes" id="UP001165121">
    <property type="component" value="Unassembled WGS sequence"/>
</dbReference>
<feature type="compositionally biased region" description="Basic and acidic residues" evidence="1">
    <location>
        <begin position="50"/>
        <end position="63"/>
    </location>
</feature>
<reference evidence="2" key="1">
    <citation type="submission" date="2023-04" db="EMBL/GenBank/DDBJ databases">
        <title>Phytophthora fragariaefolia NBRC 109709.</title>
        <authorList>
            <person name="Ichikawa N."/>
            <person name="Sato H."/>
            <person name="Tonouchi N."/>
        </authorList>
    </citation>
    <scope>NUCLEOTIDE SEQUENCE</scope>
    <source>
        <strain evidence="2">NBRC 109709</strain>
    </source>
</reference>
<gene>
    <name evidence="2" type="ORF">Pfra01_000063300</name>
</gene>
<sequence>MMAYSSTTTTLESASAPQKKDVSNPPTGSSGWVNRRATQTESKPRARLAATEKKMKLADERRKPASPVKKLYALRERRATLSEHSLTSPQLFSLRAARPTRLGKRKLSSEGSAAKPIALDSDSDSDVEVQRGPGSPDKNVNIVDEVLNDTRNKKSPPEDLEEKTRAVESEDIISSAVVKIHNCDVMIGLFQCVIDLFFQNDRMCMRNIRGKYDRWPFKSSYTLGLERVQDVRYAKLWRFYVVQS</sequence>
<organism evidence="2 3">
    <name type="scientific">Phytophthora fragariaefolia</name>
    <dbReference type="NCBI Taxonomy" id="1490495"/>
    <lineage>
        <taxon>Eukaryota</taxon>
        <taxon>Sar</taxon>
        <taxon>Stramenopiles</taxon>
        <taxon>Oomycota</taxon>
        <taxon>Peronosporomycetes</taxon>
        <taxon>Peronosporales</taxon>
        <taxon>Peronosporaceae</taxon>
        <taxon>Phytophthora</taxon>
    </lineage>
</organism>
<feature type="compositionally biased region" description="Low complexity" evidence="1">
    <location>
        <begin position="1"/>
        <end position="16"/>
    </location>
</feature>
<evidence type="ECO:0000313" key="2">
    <source>
        <dbReference type="EMBL" id="GMF15960.1"/>
    </source>
</evidence>
<comment type="caution">
    <text evidence="2">The sequence shown here is derived from an EMBL/GenBank/DDBJ whole genome shotgun (WGS) entry which is preliminary data.</text>
</comment>
<name>A0A9W6TLN1_9STRA</name>